<dbReference type="InterPro" id="IPR029063">
    <property type="entry name" value="SAM-dependent_MTases_sf"/>
</dbReference>
<keyword evidence="2" id="KW-0489">Methyltransferase</keyword>
<sequence>MESVFSLDFDKRPKYIPELTDGKTMMVTSGSTLKDMALGSIDRGIGKLGRILRGRSSSFVIPMVREQIGQTLTGAAVGSLTLVESGNQTTFGRPNSDGPHVRLTVLSEQFWVRLMLVQDLGFAEAYMAGEIAVSSLVDFIRFYIYNRTVLESASSSPMVSSLMYLASTRFGNSILNTASNISAHYDLGNEMFEMFLDSTMTYSCAIWSGPNETLEEAQLRKLDMLIDKAHVRKTDYILDLGCGWGSLAMRAVERTGCRVLGITLSAEQKEVAEQRIAQAGMSDCIKIMLIDYRRLDPAEYCFDKIISLEMVEHVGFEYLPVYFEQCSKLLHPQHGVMVLQASTMNEERYEQYRYTVDFINKHIFPGGHCPSVSALVAAATSGTTGTLMLESAANFPDHYARTLRVWRERFLCGYDKVVATAAPTNAQLILQERELAAAAAEVAESAALQTCDSSASSVTEFDTVPGILGKDSKTCHASRKANNGHESTAEFNDVFRRKWEYYFAYCEGAFATRTLGCTQLVFTRTYNEALSDKLLLS</sequence>
<proteinExistence type="inferred from homology"/>
<evidence type="ECO:0008006" key="8">
    <source>
        <dbReference type="Google" id="ProtNLM"/>
    </source>
</evidence>
<accession>A0A9W8KZK2</accession>
<evidence type="ECO:0000256" key="1">
    <source>
        <dbReference type="ARBA" id="ARBA00010815"/>
    </source>
</evidence>
<dbReference type="Pfam" id="PF02353">
    <property type="entry name" value="CMAS"/>
    <property type="match status" value="1"/>
</dbReference>
<evidence type="ECO:0000256" key="4">
    <source>
        <dbReference type="ARBA" id="ARBA00022691"/>
    </source>
</evidence>
<comment type="caution">
    <text evidence="6">The sequence shown here is derived from an EMBL/GenBank/DDBJ whole genome shotgun (WGS) entry which is preliminary data.</text>
</comment>
<dbReference type="GO" id="GO:0008168">
    <property type="term" value="F:methyltransferase activity"/>
    <property type="evidence" value="ECO:0007669"/>
    <property type="project" value="UniProtKB-KW"/>
</dbReference>
<name>A0A9W8KZK2_9FUNG</name>
<organism evidence="6 7">
    <name type="scientific">Coemansia spiralis</name>
    <dbReference type="NCBI Taxonomy" id="417178"/>
    <lineage>
        <taxon>Eukaryota</taxon>
        <taxon>Fungi</taxon>
        <taxon>Fungi incertae sedis</taxon>
        <taxon>Zoopagomycota</taxon>
        <taxon>Kickxellomycotina</taxon>
        <taxon>Kickxellomycetes</taxon>
        <taxon>Kickxellales</taxon>
        <taxon>Kickxellaceae</taxon>
        <taxon>Coemansia</taxon>
    </lineage>
</organism>
<dbReference type="AlphaFoldDB" id="A0A9W8KZK2"/>
<evidence type="ECO:0000256" key="2">
    <source>
        <dbReference type="ARBA" id="ARBA00022603"/>
    </source>
</evidence>
<dbReference type="InterPro" id="IPR003333">
    <property type="entry name" value="CMAS"/>
</dbReference>
<keyword evidence="5" id="KW-0443">Lipid metabolism</keyword>
<dbReference type="GO" id="GO:0008610">
    <property type="term" value="P:lipid biosynthetic process"/>
    <property type="evidence" value="ECO:0007669"/>
    <property type="project" value="InterPro"/>
</dbReference>
<evidence type="ECO:0000256" key="3">
    <source>
        <dbReference type="ARBA" id="ARBA00022679"/>
    </source>
</evidence>
<gene>
    <name evidence="6" type="ORF">GGI25_000204</name>
</gene>
<dbReference type="PANTHER" id="PTHR43667">
    <property type="entry name" value="CYCLOPROPANE-FATTY-ACYL-PHOSPHOLIPID SYNTHASE"/>
    <property type="match status" value="1"/>
</dbReference>
<protein>
    <recommendedName>
        <fullName evidence="8">Cyclopropane-fatty-acyl-phospholipid synthase</fullName>
    </recommendedName>
</protein>
<dbReference type="CDD" id="cd02440">
    <property type="entry name" value="AdoMet_MTases"/>
    <property type="match status" value="1"/>
</dbReference>
<keyword evidence="3" id="KW-0808">Transferase</keyword>
<dbReference type="InterPro" id="IPR050723">
    <property type="entry name" value="CFA/CMAS"/>
</dbReference>
<dbReference type="Gene3D" id="3.40.50.150">
    <property type="entry name" value="Vaccinia Virus protein VP39"/>
    <property type="match status" value="1"/>
</dbReference>
<evidence type="ECO:0000313" key="6">
    <source>
        <dbReference type="EMBL" id="KAJ2680900.1"/>
    </source>
</evidence>
<keyword evidence="4" id="KW-0949">S-adenosyl-L-methionine</keyword>
<reference evidence="6" key="1">
    <citation type="submission" date="2022-07" db="EMBL/GenBank/DDBJ databases">
        <title>Phylogenomic reconstructions and comparative analyses of Kickxellomycotina fungi.</title>
        <authorList>
            <person name="Reynolds N.K."/>
            <person name="Stajich J.E."/>
            <person name="Barry K."/>
            <person name="Grigoriev I.V."/>
            <person name="Crous P."/>
            <person name="Smith M.E."/>
        </authorList>
    </citation>
    <scope>NUCLEOTIDE SEQUENCE</scope>
    <source>
        <strain evidence="6">NRRL 3115</strain>
    </source>
</reference>
<evidence type="ECO:0000313" key="7">
    <source>
        <dbReference type="Proteomes" id="UP001151518"/>
    </source>
</evidence>
<comment type="similarity">
    <text evidence="1">Belongs to the CFA/CMAS family.</text>
</comment>
<dbReference type="Proteomes" id="UP001151518">
    <property type="component" value="Unassembled WGS sequence"/>
</dbReference>
<dbReference type="PIRSF" id="PIRSF003085">
    <property type="entry name" value="CMAS"/>
    <property type="match status" value="1"/>
</dbReference>
<evidence type="ECO:0000256" key="5">
    <source>
        <dbReference type="ARBA" id="ARBA00023098"/>
    </source>
</evidence>
<dbReference type="PANTHER" id="PTHR43667:SF2">
    <property type="entry name" value="FATTY ACID C-METHYL TRANSFERASE"/>
    <property type="match status" value="1"/>
</dbReference>
<dbReference type="EMBL" id="JANBTW010000002">
    <property type="protein sequence ID" value="KAJ2680900.1"/>
    <property type="molecule type" value="Genomic_DNA"/>
</dbReference>
<dbReference type="OrthoDB" id="8300214at2759"/>
<dbReference type="SUPFAM" id="SSF53335">
    <property type="entry name" value="S-adenosyl-L-methionine-dependent methyltransferases"/>
    <property type="match status" value="1"/>
</dbReference>
<dbReference type="GO" id="GO:0032259">
    <property type="term" value="P:methylation"/>
    <property type="evidence" value="ECO:0007669"/>
    <property type="project" value="UniProtKB-KW"/>
</dbReference>